<dbReference type="GeneID" id="85013995"/>
<gene>
    <name evidence="2" type="ORF">HNQ46_000430</name>
</gene>
<dbReference type="RefSeq" id="WP_183682385.1">
    <property type="nucleotide sequence ID" value="NZ_JACHHH010000002.1"/>
</dbReference>
<accession>A0A7W9SEC9</accession>
<evidence type="ECO:0000313" key="3">
    <source>
        <dbReference type="Proteomes" id="UP000522163"/>
    </source>
</evidence>
<organism evidence="2 3">
    <name type="scientific">Oribacterium sinus</name>
    <dbReference type="NCBI Taxonomy" id="237576"/>
    <lineage>
        <taxon>Bacteria</taxon>
        <taxon>Bacillati</taxon>
        <taxon>Bacillota</taxon>
        <taxon>Clostridia</taxon>
        <taxon>Lachnospirales</taxon>
        <taxon>Lachnospiraceae</taxon>
        <taxon>Oribacterium</taxon>
    </lineage>
</organism>
<evidence type="ECO:0000313" key="2">
    <source>
        <dbReference type="EMBL" id="MBB6040467.1"/>
    </source>
</evidence>
<name>A0A7W9SEC9_9FIRM</name>
<protein>
    <submittedName>
        <fullName evidence="2">Putative transposase/invertase (TIGR01784 family)</fullName>
    </submittedName>
</protein>
<dbReference type="EMBL" id="JACHHH010000002">
    <property type="protein sequence ID" value="MBB6040467.1"/>
    <property type="molecule type" value="Genomic_DNA"/>
</dbReference>
<feature type="compositionally biased region" description="Polar residues" evidence="1">
    <location>
        <begin position="1"/>
        <end position="10"/>
    </location>
</feature>
<sequence>MSQFQANNPENSKEKHTLQKSSSQLEVKQAIISSLTLMDDIFIKIVLQDKRCTEFILQVIMENDSLRLKEQYVQKDTPNIHGHSLVLDCYCEDKDHNLYNIEIQNDSQEAIPKRARFHASLIDIHSLKKGQNFKQLPKTYVIFITAKDIFKQELQAYHIERIIKENGQPFDDGSYIIYFNTSKIENNSLGRLAEDFHTNDPKQMHSTILSKRVAKLKSTDFMQKGDKNMNILLERYRQAALEEGREEGREEGSEKLAQLMGILAESGRLEDIKKASRDKRYRKKLFRELNLM</sequence>
<evidence type="ECO:0000256" key="1">
    <source>
        <dbReference type="SAM" id="MobiDB-lite"/>
    </source>
</evidence>
<reference evidence="2 3" key="1">
    <citation type="submission" date="2020-08" db="EMBL/GenBank/DDBJ databases">
        <title>Genomic Encyclopedia of Type Strains, Phase IV (KMG-IV): sequencing the most valuable type-strain genomes for metagenomic binning, comparative biology and taxonomic classification.</title>
        <authorList>
            <person name="Goeker M."/>
        </authorList>
    </citation>
    <scope>NUCLEOTIDE SEQUENCE [LARGE SCALE GENOMIC DNA]</scope>
    <source>
        <strain evidence="2 3">DSM 17245</strain>
    </source>
</reference>
<comment type="caution">
    <text evidence="2">The sequence shown here is derived from an EMBL/GenBank/DDBJ whole genome shotgun (WGS) entry which is preliminary data.</text>
</comment>
<dbReference type="AlphaFoldDB" id="A0A7W9SEC9"/>
<dbReference type="Pfam" id="PF12784">
    <property type="entry name" value="PDDEXK_2"/>
    <property type="match status" value="1"/>
</dbReference>
<proteinExistence type="predicted"/>
<dbReference type="Proteomes" id="UP000522163">
    <property type="component" value="Unassembled WGS sequence"/>
</dbReference>
<feature type="region of interest" description="Disordered" evidence="1">
    <location>
        <begin position="1"/>
        <end position="21"/>
    </location>
</feature>